<accession>A0A381XG13</accession>
<feature type="transmembrane region" description="Helical" evidence="1">
    <location>
        <begin position="131"/>
        <end position="149"/>
    </location>
</feature>
<dbReference type="GO" id="GO:0005783">
    <property type="term" value="C:endoplasmic reticulum"/>
    <property type="evidence" value="ECO:0007669"/>
    <property type="project" value="TreeGrafter"/>
</dbReference>
<feature type="transmembrane region" description="Helical" evidence="1">
    <location>
        <begin position="98"/>
        <end position="119"/>
    </location>
</feature>
<feature type="transmembrane region" description="Helical" evidence="1">
    <location>
        <begin position="24"/>
        <end position="42"/>
    </location>
</feature>
<dbReference type="GO" id="GO:0046521">
    <property type="term" value="P:sphingoid catabolic process"/>
    <property type="evidence" value="ECO:0007669"/>
    <property type="project" value="TreeGrafter"/>
</dbReference>
<evidence type="ECO:0000256" key="1">
    <source>
        <dbReference type="SAM" id="Phobius"/>
    </source>
</evidence>
<dbReference type="EMBL" id="UINC01014965">
    <property type="protein sequence ID" value="SVA63401.1"/>
    <property type="molecule type" value="Genomic_DNA"/>
</dbReference>
<dbReference type="PANTHER" id="PTHR28026">
    <property type="entry name" value="DUF962 DOMAIN PROTEIN (AFU_ORTHOLOGUE AFUA_8G05310)"/>
    <property type="match status" value="1"/>
</dbReference>
<feature type="transmembrane region" description="Helical" evidence="1">
    <location>
        <begin position="71"/>
        <end position="91"/>
    </location>
</feature>
<dbReference type="InterPro" id="IPR009305">
    <property type="entry name" value="Mpo1-like"/>
</dbReference>
<name>A0A381XG13_9ZZZZ</name>
<evidence type="ECO:0008006" key="3">
    <source>
        <dbReference type="Google" id="ProtNLM"/>
    </source>
</evidence>
<dbReference type="AlphaFoldDB" id="A0A381XG13"/>
<reference evidence="2" key="1">
    <citation type="submission" date="2018-05" db="EMBL/GenBank/DDBJ databases">
        <authorList>
            <person name="Lanie J.A."/>
            <person name="Ng W.-L."/>
            <person name="Kazmierczak K.M."/>
            <person name="Andrzejewski T.M."/>
            <person name="Davidsen T.M."/>
            <person name="Wayne K.J."/>
            <person name="Tettelin H."/>
            <person name="Glass J.I."/>
            <person name="Rusch D."/>
            <person name="Podicherti R."/>
            <person name="Tsui H.-C.T."/>
            <person name="Winkler M.E."/>
        </authorList>
    </citation>
    <scope>NUCLEOTIDE SEQUENCE</scope>
</reference>
<dbReference type="Pfam" id="PF06127">
    <property type="entry name" value="Mpo1-like"/>
    <property type="match status" value="1"/>
</dbReference>
<sequence length="155" mass="18702">MNNLFNLQEQYFFYKKYHLNTTNVLIHIGCIPMIMWSICIFLTHFSSNIFFNPTFLIVNLYSWYYKILDENLGTILQILLYMSWISSYFFYWYVSNSLVYAMLLHVGAWIAQFIGHYYFEKNRPALTDSLVQSFLIAPMFVLIDIQYLIQRRMSN</sequence>
<organism evidence="2">
    <name type="scientific">marine metagenome</name>
    <dbReference type="NCBI Taxonomy" id="408172"/>
    <lineage>
        <taxon>unclassified sequences</taxon>
        <taxon>metagenomes</taxon>
        <taxon>ecological metagenomes</taxon>
    </lineage>
</organism>
<evidence type="ECO:0000313" key="2">
    <source>
        <dbReference type="EMBL" id="SVA63401.1"/>
    </source>
</evidence>
<keyword evidence="1" id="KW-0472">Membrane</keyword>
<proteinExistence type="predicted"/>
<keyword evidence="1" id="KW-0812">Transmembrane</keyword>
<keyword evidence="1" id="KW-1133">Transmembrane helix</keyword>
<gene>
    <name evidence="2" type="ORF">METZ01_LOCUS116255</name>
</gene>
<dbReference type="GO" id="GO:0016020">
    <property type="term" value="C:membrane"/>
    <property type="evidence" value="ECO:0007669"/>
    <property type="project" value="GOC"/>
</dbReference>
<protein>
    <recommendedName>
        <fullName evidence="3">DUF962 domain-containing protein</fullName>
    </recommendedName>
</protein>
<dbReference type="PANTHER" id="PTHR28026:SF9">
    <property type="entry name" value="2-HYDROXY-PALMITIC ACID DIOXYGENASE MPO1"/>
    <property type="match status" value="1"/>
</dbReference>